<evidence type="ECO:0000256" key="6">
    <source>
        <dbReference type="ARBA" id="ARBA00023315"/>
    </source>
</evidence>
<dbReference type="Pfam" id="PF03062">
    <property type="entry name" value="MBOAT"/>
    <property type="match status" value="1"/>
</dbReference>
<evidence type="ECO:0000256" key="1">
    <source>
        <dbReference type="ARBA" id="ARBA00004141"/>
    </source>
</evidence>
<dbReference type="PANTHER" id="PTHR13906:SF11">
    <property type="entry name" value="MEMBRANE BOUND O-ACYL TRANSFERASE, MBOAT"/>
    <property type="match status" value="1"/>
</dbReference>
<dbReference type="GO" id="GO:0016746">
    <property type="term" value="F:acyltransferase activity"/>
    <property type="evidence" value="ECO:0007669"/>
    <property type="project" value="UniProtKB-KW"/>
</dbReference>
<name>A0A9P1IQK1_9PELO</name>
<keyword evidence="6" id="KW-0012">Acyltransferase</keyword>
<feature type="transmembrane region" description="Helical" evidence="8">
    <location>
        <begin position="235"/>
        <end position="256"/>
    </location>
</feature>
<evidence type="ECO:0000256" key="5">
    <source>
        <dbReference type="ARBA" id="ARBA00023136"/>
    </source>
</evidence>
<comment type="caution">
    <text evidence="9">The sequence shown here is derived from an EMBL/GenBank/DDBJ whole genome shotgun (WGS) entry which is preliminary data.</text>
</comment>
<protein>
    <submittedName>
        <fullName evidence="9">Uncharacterized protein</fullName>
    </submittedName>
</protein>
<feature type="transmembrane region" description="Helical" evidence="8">
    <location>
        <begin position="67"/>
        <end position="95"/>
    </location>
</feature>
<feature type="transmembrane region" description="Helical" evidence="8">
    <location>
        <begin position="107"/>
        <end position="126"/>
    </location>
</feature>
<feature type="transmembrane region" description="Helical" evidence="8">
    <location>
        <begin position="369"/>
        <end position="390"/>
    </location>
</feature>
<feature type="region of interest" description="Disordered" evidence="7">
    <location>
        <begin position="469"/>
        <end position="493"/>
    </location>
</feature>
<dbReference type="Proteomes" id="UP001152747">
    <property type="component" value="Unassembled WGS sequence"/>
</dbReference>
<dbReference type="InterPro" id="IPR049941">
    <property type="entry name" value="LPLAT_7/PORCN-like"/>
</dbReference>
<dbReference type="GO" id="GO:0016020">
    <property type="term" value="C:membrane"/>
    <property type="evidence" value="ECO:0007669"/>
    <property type="project" value="UniProtKB-SubCell"/>
</dbReference>
<sequence>MEESQNFGEQQDNSHIFYDPFTILKPLASAVHLELDMINYVVCLLLSFAIGYWFKTQYSGADRQSRAIFTTTIGLGFCYFCYGNAIIHLLLNVFVSYALMLTIDPKIVHKVVFGFSMGYLLLIHFYRWMYQTSYCMDVTSSIMLSVGKTTLLATAIHDGMGKDPKKLSAAQEKDAVKEVPNVIDYASYMFNFQTILAGPMINYSGWSQFLDETHIPLDKTSGKPYDPTGTALEKLQIAVGFAVLYAALTPFFPMSLTIDPELNQRTVFIWWIYHTISCTVLRCQYYFAWILSDAACNASGFGFNGLDKESNAPKWTRATNVNPMKVEFAQNYKEIVDNWNMSTVAWLRRVVYERFDAKYRTWAVYATGAVWHGVSAGYYVSFLSSGLYTLAGAMWRRCMRHYFIKDPNVKIAYDIFGILLSRFILCYNQWPFYIMNLSPSLFTYTKFYFLPQIISLLIIFYLPEVFPPKKSDLKSEKTENTERTEKTDDLKSVKKYSSTRTAVEMEKKEEKIE</sequence>
<feature type="transmembrane region" description="Helical" evidence="8">
    <location>
        <begin position="37"/>
        <end position="55"/>
    </location>
</feature>
<evidence type="ECO:0000256" key="7">
    <source>
        <dbReference type="SAM" id="MobiDB-lite"/>
    </source>
</evidence>
<gene>
    <name evidence="9" type="ORF">CAMP_LOCUS10979</name>
</gene>
<feature type="transmembrane region" description="Helical" evidence="8">
    <location>
        <begin position="268"/>
        <end position="287"/>
    </location>
</feature>
<evidence type="ECO:0000313" key="9">
    <source>
        <dbReference type="EMBL" id="CAI5448342.1"/>
    </source>
</evidence>
<proteinExistence type="predicted"/>
<evidence type="ECO:0000313" key="10">
    <source>
        <dbReference type="Proteomes" id="UP001152747"/>
    </source>
</evidence>
<dbReference type="AlphaFoldDB" id="A0A9P1IQK1"/>
<keyword evidence="2" id="KW-0808">Transferase</keyword>
<feature type="compositionally biased region" description="Basic and acidic residues" evidence="7">
    <location>
        <begin position="469"/>
        <end position="492"/>
    </location>
</feature>
<keyword evidence="10" id="KW-1185">Reference proteome</keyword>
<keyword evidence="5 8" id="KW-0472">Membrane</keyword>
<dbReference type="InterPro" id="IPR004299">
    <property type="entry name" value="MBOAT_fam"/>
</dbReference>
<accession>A0A9P1IQK1</accession>
<keyword evidence="4 8" id="KW-1133">Transmembrane helix</keyword>
<evidence type="ECO:0000256" key="8">
    <source>
        <dbReference type="SAM" id="Phobius"/>
    </source>
</evidence>
<evidence type="ECO:0000256" key="2">
    <source>
        <dbReference type="ARBA" id="ARBA00022679"/>
    </source>
</evidence>
<feature type="transmembrane region" description="Helical" evidence="8">
    <location>
        <begin position="411"/>
        <end position="430"/>
    </location>
</feature>
<dbReference type="GO" id="GO:0030258">
    <property type="term" value="P:lipid modification"/>
    <property type="evidence" value="ECO:0007669"/>
    <property type="project" value="TreeGrafter"/>
</dbReference>
<reference evidence="9" key="1">
    <citation type="submission" date="2022-11" db="EMBL/GenBank/DDBJ databases">
        <authorList>
            <person name="Kikuchi T."/>
        </authorList>
    </citation>
    <scope>NUCLEOTIDE SEQUENCE</scope>
    <source>
        <strain evidence="9">PS1010</strain>
    </source>
</reference>
<keyword evidence="3 8" id="KW-0812">Transmembrane</keyword>
<dbReference type="PANTHER" id="PTHR13906">
    <property type="entry name" value="PORCUPINE"/>
    <property type="match status" value="1"/>
</dbReference>
<dbReference type="EMBL" id="CANHGI010000004">
    <property type="protein sequence ID" value="CAI5448342.1"/>
    <property type="molecule type" value="Genomic_DNA"/>
</dbReference>
<dbReference type="OrthoDB" id="286734at2759"/>
<feature type="transmembrane region" description="Helical" evidence="8">
    <location>
        <begin position="138"/>
        <end position="157"/>
    </location>
</feature>
<evidence type="ECO:0000256" key="4">
    <source>
        <dbReference type="ARBA" id="ARBA00022989"/>
    </source>
</evidence>
<feature type="transmembrane region" description="Helical" evidence="8">
    <location>
        <begin position="442"/>
        <end position="462"/>
    </location>
</feature>
<organism evidence="9 10">
    <name type="scientific">Caenorhabditis angaria</name>
    <dbReference type="NCBI Taxonomy" id="860376"/>
    <lineage>
        <taxon>Eukaryota</taxon>
        <taxon>Metazoa</taxon>
        <taxon>Ecdysozoa</taxon>
        <taxon>Nematoda</taxon>
        <taxon>Chromadorea</taxon>
        <taxon>Rhabditida</taxon>
        <taxon>Rhabditina</taxon>
        <taxon>Rhabditomorpha</taxon>
        <taxon>Rhabditoidea</taxon>
        <taxon>Rhabditidae</taxon>
        <taxon>Peloderinae</taxon>
        <taxon>Caenorhabditis</taxon>
    </lineage>
</organism>
<comment type="subcellular location">
    <subcellularLocation>
        <location evidence="1">Membrane</location>
        <topology evidence="1">Multi-pass membrane protein</topology>
    </subcellularLocation>
</comment>
<evidence type="ECO:0000256" key="3">
    <source>
        <dbReference type="ARBA" id="ARBA00022692"/>
    </source>
</evidence>